<evidence type="ECO:0000256" key="6">
    <source>
        <dbReference type="ARBA" id="ARBA00049185"/>
    </source>
</evidence>
<evidence type="ECO:0000256" key="1">
    <source>
        <dbReference type="ARBA" id="ARBA00001933"/>
    </source>
</evidence>
<evidence type="ECO:0000313" key="10">
    <source>
        <dbReference type="Proteomes" id="UP000249185"/>
    </source>
</evidence>
<evidence type="ECO:0000313" key="9">
    <source>
        <dbReference type="EMBL" id="PZQ50681.1"/>
    </source>
</evidence>
<sequence length="402" mass="42420">MAVPSPAISRPPAANPLLAAMSEAPIPAAATWLRDYDGGAGPVIDLSQAVPGQPPEAALLAALGAAAASPEAARYGAILGDDGLRAALARDIALTYGGAVAAGDVAITSGCNQAFFVAMLALARAGDEVILPTPWYFNYKMTLDMLGVTAVPLPCDAARGFVPDPETVRGLAGPRTRAIVLISPNNPTGAVYDEATIAAFHRVAAETGIRLVLDETYRDFLPAERAGPPHGLFARPDWRDHFIHLYSFSKSCAVPGHRLGAVVAGQAVLTQIVKVMDSLQICAARTGQIALAEHLPELGTARARLRETFNRRAHLFTAEIARAEGWEVASIGAYFAYIRHPFAVSGEEVARRLARRSGVLCLPGSFFGPGQDQYLRAAFANAEEDQLRGLARRLADGPSLGN</sequence>
<dbReference type="PANTHER" id="PTHR46383">
    <property type="entry name" value="ASPARTATE AMINOTRANSFERASE"/>
    <property type="match status" value="1"/>
</dbReference>
<gene>
    <name evidence="9" type="ORF">DI556_06055</name>
</gene>
<dbReference type="GO" id="GO:0006520">
    <property type="term" value="P:amino acid metabolic process"/>
    <property type="evidence" value="ECO:0007669"/>
    <property type="project" value="InterPro"/>
</dbReference>
<organism evidence="9 10">
    <name type="scientific">Rhodovulum sulfidophilum</name>
    <name type="common">Rhodobacter sulfidophilus</name>
    <dbReference type="NCBI Taxonomy" id="35806"/>
    <lineage>
        <taxon>Bacteria</taxon>
        <taxon>Pseudomonadati</taxon>
        <taxon>Pseudomonadota</taxon>
        <taxon>Alphaproteobacteria</taxon>
        <taxon>Rhodobacterales</taxon>
        <taxon>Paracoccaceae</taxon>
        <taxon>Rhodovulum</taxon>
    </lineage>
</organism>
<dbReference type="InterPro" id="IPR050596">
    <property type="entry name" value="AspAT/PAT-like"/>
</dbReference>
<dbReference type="AlphaFoldDB" id="A0A2W5NB03"/>
<dbReference type="Pfam" id="PF00155">
    <property type="entry name" value="Aminotran_1_2"/>
    <property type="match status" value="1"/>
</dbReference>
<evidence type="ECO:0000256" key="3">
    <source>
        <dbReference type="ARBA" id="ARBA00022576"/>
    </source>
</evidence>
<evidence type="ECO:0000256" key="4">
    <source>
        <dbReference type="ARBA" id="ARBA00022679"/>
    </source>
</evidence>
<dbReference type="InterPro" id="IPR004838">
    <property type="entry name" value="NHTrfase_class1_PyrdxlP-BS"/>
</dbReference>
<keyword evidence="4 7" id="KW-0808">Transferase</keyword>
<evidence type="ECO:0000256" key="5">
    <source>
        <dbReference type="ARBA" id="ARBA00022898"/>
    </source>
</evidence>
<keyword evidence="3 7" id="KW-0032">Aminotransferase</keyword>
<accession>A0A2W5NB03</accession>
<evidence type="ECO:0000256" key="7">
    <source>
        <dbReference type="RuleBase" id="RU000481"/>
    </source>
</evidence>
<dbReference type="InterPro" id="IPR015421">
    <property type="entry name" value="PyrdxlP-dep_Trfase_major"/>
</dbReference>
<dbReference type="PANTHER" id="PTHR46383:SF1">
    <property type="entry name" value="ASPARTATE AMINOTRANSFERASE"/>
    <property type="match status" value="1"/>
</dbReference>
<dbReference type="Gene3D" id="3.40.640.10">
    <property type="entry name" value="Type I PLP-dependent aspartate aminotransferase-like (Major domain)"/>
    <property type="match status" value="1"/>
</dbReference>
<dbReference type="GO" id="GO:0030170">
    <property type="term" value="F:pyridoxal phosphate binding"/>
    <property type="evidence" value="ECO:0007669"/>
    <property type="project" value="InterPro"/>
</dbReference>
<keyword evidence="5" id="KW-0663">Pyridoxal phosphate</keyword>
<name>A0A2W5NB03_RHOSU</name>
<comment type="caution">
    <text evidence="9">The sequence shown here is derived from an EMBL/GenBank/DDBJ whole genome shotgun (WGS) entry which is preliminary data.</text>
</comment>
<dbReference type="InterPro" id="IPR015424">
    <property type="entry name" value="PyrdxlP-dep_Trfase"/>
</dbReference>
<reference evidence="9 10" key="1">
    <citation type="submission" date="2017-08" db="EMBL/GenBank/DDBJ databases">
        <title>Infants hospitalized years apart are colonized by the same room-sourced microbial strains.</title>
        <authorList>
            <person name="Brooks B."/>
            <person name="Olm M.R."/>
            <person name="Firek B.A."/>
            <person name="Baker R."/>
            <person name="Thomas B.C."/>
            <person name="Morowitz M.J."/>
            <person name="Banfield J.F."/>
        </authorList>
    </citation>
    <scope>NUCLEOTIDE SEQUENCE [LARGE SCALE GENOMIC DNA]</scope>
    <source>
        <strain evidence="9">S2_005_002_R2_34</strain>
    </source>
</reference>
<evidence type="ECO:0000256" key="2">
    <source>
        <dbReference type="ARBA" id="ARBA00007441"/>
    </source>
</evidence>
<dbReference type="NCBIfam" id="NF005732">
    <property type="entry name" value="PRK07550.1"/>
    <property type="match status" value="1"/>
</dbReference>
<comment type="cofactor">
    <cofactor evidence="1 7">
        <name>pyridoxal 5'-phosphate</name>
        <dbReference type="ChEBI" id="CHEBI:597326"/>
    </cofactor>
</comment>
<protein>
    <recommendedName>
        <fullName evidence="7">Aminotransferase</fullName>
        <ecNumber evidence="7">2.6.1.-</ecNumber>
    </recommendedName>
</protein>
<dbReference type="GO" id="GO:0004069">
    <property type="term" value="F:L-aspartate:2-oxoglutarate aminotransferase activity"/>
    <property type="evidence" value="ECO:0007669"/>
    <property type="project" value="UniProtKB-EC"/>
</dbReference>
<dbReference type="CDD" id="cd00609">
    <property type="entry name" value="AAT_like"/>
    <property type="match status" value="1"/>
</dbReference>
<evidence type="ECO:0000259" key="8">
    <source>
        <dbReference type="Pfam" id="PF00155"/>
    </source>
</evidence>
<dbReference type="Proteomes" id="UP000249185">
    <property type="component" value="Unassembled WGS sequence"/>
</dbReference>
<dbReference type="EMBL" id="QFPW01000003">
    <property type="protein sequence ID" value="PZQ50681.1"/>
    <property type="molecule type" value="Genomic_DNA"/>
</dbReference>
<dbReference type="InterPro" id="IPR004839">
    <property type="entry name" value="Aminotransferase_I/II_large"/>
</dbReference>
<comment type="catalytic activity">
    <reaction evidence="6">
        <text>L-aspartate + 2-oxoglutarate = oxaloacetate + L-glutamate</text>
        <dbReference type="Rhea" id="RHEA:21824"/>
        <dbReference type="ChEBI" id="CHEBI:16452"/>
        <dbReference type="ChEBI" id="CHEBI:16810"/>
        <dbReference type="ChEBI" id="CHEBI:29985"/>
        <dbReference type="ChEBI" id="CHEBI:29991"/>
        <dbReference type="EC" id="2.6.1.1"/>
    </reaction>
</comment>
<dbReference type="SUPFAM" id="SSF53383">
    <property type="entry name" value="PLP-dependent transferases"/>
    <property type="match status" value="1"/>
</dbReference>
<feature type="domain" description="Aminotransferase class I/classII large" evidence="8">
    <location>
        <begin position="44"/>
        <end position="394"/>
    </location>
</feature>
<dbReference type="EC" id="2.6.1.-" evidence="7"/>
<proteinExistence type="inferred from homology"/>
<dbReference type="PROSITE" id="PS00105">
    <property type="entry name" value="AA_TRANSFER_CLASS_1"/>
    <property type="match status" value="1"/>
</dbReference>
<comment type="similarity">
    <text evidence="2 7">Belongs to the class-I pyridoxal-phosphate-dependent aminotransferase family.</text>
</comment>